<evidence type="ECO:0000256" key="7">
    <source>
        <dbReference type="HAMAP-Rule" id="MF_00639"/>
    </source>
</evidence>
<comment type="pathway">
    <text evidence="2 7 8">Cell wall biogenesis; peptidoglycan biosynthesis.</text>
</comment>
<dbReference type="GO" id="GO:0071555">
    <property type="term" value="P:cell wall organization"/>
    <property type="evidence" value="ECO:0007669"/>
    <property type="project" value="UniProtKB-KW"/>
</dbReference>
<dbReference type="GO" id="GO:0005524">
    <property type="term" value="F:ATP binding"/>
    <property type="evidence" value="ECO:0007669"/>
    <property type="project" value="UniProtKB-UniRule"/>
</dbReference>
<dbReference type="KEGG" id="obg:Verru16b_03515"/>
<dbReference type="Gene3D" id="3.90.190.20">
    <property type="entry name" value="Mur ligase, C-terminal domain"/>
    <property type="match status" value="1"/>
</dbReference>
<reference evidence="11 12" key="1">
    <citation type="submission" date="2016-06" db="EMBL/GenBank/DDBJ databases">
        <title>Three novel species with peptidoglycan cell walls form the new genus Lacunisphaera gen. nov. in the family Opitutaceae of the verrucomicrobial subdivision 4.</title>
        <authorList>
            <person name="Rast P."/>
            <person name="Gloeckner I."/>
            <person name="Jogler M."/>
            <person name="Boedeker C."/>
            <person name="Jeske O."/>
            <person name="Wiegand S."/>
            <person name="Reinhardt R."/>
            <person name="Schumann P."/>
            <person name="Rohde M."/>
            <person name="Spring S."/>
            <person name="Gloeckner F.O."/>
            <person name="Jogler C."/>
        </authorList>
    </citation>
    <scope>NUCLEOTIDE SEQUENCE [LARGE SCALE GENOMIC DNA]</scope>
    <source>
        <strain evidence="11 12">IG16b</strain>
    </source>
</reference>
<keyword evidence="7 8" id="KW-0131">Cell cycle</keyword>
<dbReference type="HAMAP" id="MF_00639">
    <property type="entry name" value="MurD"/>
    <property type="match status" value="1"/>
</dbReference>
<dbReference type="GO" id="GO:0009252">
    <property type="term" value="P:peptidoglycan biosynthetic process"/>
    <property type="evidence" value="ECO:0007669"/>
    <property type="project" value="UniProtKB-UniRule"/>
</dbReference>
<dbReference type="InterPro" id="IPR036615">
    <property type="entry name" value="Mur_ligase_C_dom_sf"/>
</dbReference>
<dbReference type="InterPro" id="IPR013221">
    <property type="entry name" value="Mur_ligase_cen"/>
</dbReference>
<keyword evidence="7 8" id="KW-0132">Cell division</keyword>
<accession>A0A1D8AZT7</accession>
<name>A0A1D8AZT7_9BACT</name>
<evidence type="ECO:0000256" key="5">
    <source>
        <dbReference type="ARBA" id="ARBA00022741"/>
    </source>
</evidence>
<feature type="binding site" evidence="7">
    <location>
        <begin position="108"/>
        <end position="114"/>
    </location>
    <ligand>
        <name>ATP</name>
        <dbReference type="ChEBI" id="CHEBI:30616"/>
    </ligand>
</feature>
<organism evidence="11 12">
    <name type="scientific">Lacunisphaera limnophila</name>
    <dbReference type="NCBI Taxonomy" id="1838286"/>
    <lineage>
        <taxon>Bacteria</taxon>
        <taxon>Pseudomonadati</taxon>
        <taxon>Verrucomicrobiota</taxon>
        <taxon>Opitutia</taxon>
        <taxon>Opitutales</taxon>
        <taxon>Opitutaceae</taxon>
        <taxon>Lacunisphaera</taxon>
    </lineage>
</organism>
<dbReference type="UniPathway" id="UPA00219"/>
<evidence type="ECO:0000256" key="1">
    <source>
        <dbReference type="ARBA" id="ARBA00004496"/>
    </source>
</evidence>
<dbReference type="Pfam" id="PF02875">
    <property type="entry name" value="Mur_ligase_C"/>
    <property type="match status" value="1"/>
</dbReference>
<evidence type="ECO:0000256" key="6">
    <source>
        <dbReference type="ARBA" id="ARBA00022840"/>
    </source>
</evidence>
<keyword evidence="7 8" id="KW-0961">Cell wall biogenesis/degradation</keyword>
<dbReference type="GO" id="GO:0008764">
    <property type="term" value="F:UDP-N-acetylmuramoylalanine-D-glutamate ligase activity"/>
    <property type="evidence" value="ECO:0007669"/>
    <property type="project" value="UniProtKB-UniRule"/>
</dbReference>
<dbReference type="SUPFAM" id="SSF53244">
    <property type="entry name" value="MurD-like peptide ligases, peptide-binding domain"/>
    <property type="match status" value="1"/>
</dbReference>
<dbReference type="SUPFAM" id="SSF53623">
    <property type="entry name" value="MurD-like peptide ligases, catalytic domain"/>
    <property type="match status" value="1"/>
</dbReference>
<comment type="catalytic activity">
    <reaction evidence="7 8">
        <text>UDP-N-acetyl-alpha-D-muramoyl-L-alanine + D-glutamate + ATP = UDP-N-acetyl-alpha-D-muramoyl-L-alanyl-D-glutamate + ADP + phosphate + H(+)</text>
        <dbReference type="Rhea" id="RHEA:16429"/>
        <dbReference type="ChEBI" id="CHEBI:15378"/>
        <dbReference type="ChEBI" id="CHEBI:29986"/>
        <dbReference type="ChEBI" id="CHEBI:30616"/>
        <dbReference type="ChEBI" id="CHEBI:43474"/>
        <dbReference type="ChEBI" id="CHEBI:83898"/>
        <dbReference type="ChEBI" id="CHEBI:83900"/>
        <dbReference type="ChEBI" id="CHEBI:456216"/>
        <dbReference type="EC" id="6.3.2.9"/>
    </reaction>
</comment>
<dbReference type="SUPFAM" id="SSF51984">
    <property type="entry name" value="MurCD N-terminal domain"/>
    <property type="match status" value="1"/>
</dbReference>
<sequence>MIPAPPTAITALLARPVAVLGAGVSGQGVLELLAAIGGGGVLYDEKAAGAERVFTAREAAGHGLVVFSPGFAPEHAWLATARAAGCTCLGELDFASLFWRGDLVAITGTNGKTTLTEFLTHALNAAGRRAQATGNVGYPFSRFVVEQTGRTDMAVCEVSSFQAESLQHLRPTATLWTNFAEDHLERHPGLPAYFSAKARLVARTPPGAVLVGTSVQRFASSAGLSLPASSLIPTEGQGTDARLAGTVFAGYPQYENFLLAAAWWQRTGLTEESLLAAARTFRPGAHRLARVGEKRGVTFWNDSKATNFHAVEAALATFSAPVLWIGGGKAKGGDLGAFVGRIARHIRHAFLIGETSAALAGHCRDARVPATLCSSLAAAVSAALAQAVPGEHLILSPGFASFDMFQGYDDRGRQFEALVDNL</sequence>
<dbReference type="GO" id="GO:0008360">
    <property type="term" value="P:regulation of cell shape"/>
    <property type="evidence" value="ECO:0007669"/>
    <property type="project" value="UniProtKB-KW"/>
</dbReference>
<comment type="subcellular location">
    <subcellularLocation>
        <location evidence="1 7 8">Cytoplasm</location>
    </subcellularLocation>
</comment>
<dbReference type="AlphaFoldDB" id="A0A1D8AZT7"/>
<dbReference type="PANTHER" id="PTHR43692">
    <property type="entry name" value="UDP-N-ACETYLMURAMOYLALANINE--D-GLUTAMATE LIGASE"/>
    <property type="match status" value="1"/>
</dbReference>
<dbReference type="EC" id="6.3.2.9" evidence="7 8"/>
<dbReference type="NCBIfam" id="TIGR01087">
    <property type="entry name" value="murD"/>
    <property type="match status" value="1"/>
</dbReference>
<protein>
    <recommendedName>
        <fullName evidence="7 8">UDP-N-acetylmuramoylalanine--D-glutamate ligase</fullName>
        <ecNumber evidence="7 8">6.3.2.9</ecNumber>
    </recommendedName>
    <alternativeName>
        <fullName evidence="7">D-glutamic acid-adding enzyme</fullName>
    </alternativeName>
    <alternativeName>
        <fullName evidence="7">UDP-N-acetylmuramoyl-L-alanyl-D-glutamate synthetase</fullName>
    </alternativeName>
</protein>
<dbReference type="EMBL" id="CP016094">
    <property type="protein sequence ID" value="AOS46409.1"/>
    <property type="molecule type" value="Genomic_DNA"/>
</dbReference>
<keyword evidence="6 7" id="KW-0067">ATP-binding</keyword>
<dbReference type="InterPro" id="IPR004101">
    <property type="entry name" value="Mur_ligase_C"/>
</dbReference>
<dbReference type="OrthoDB" id="9809796at2"/>
<keyword evidence="3 7" id="KW-0963">Cytoplasm</keyword>
<dbReference type="GO" id="GO:0051301">
    <property type="term" value="P:cell division"/>
    <property type="evidence" value="ECO:0007669"/>
    <property type="project" value="UniProtKB-KW"/>
</dbReference>
<proteinExistence type="inferred from homology"/>
<evidence type="ECO:0000256" key="3">
    <source>
        <dbReference type="ARBA" id="ARBA00022490"/>
    </source>
</evidence>
<dbReference type="RefSeq" id="WP_069963463.1">
    <property type="nucleotide sequence ID" value="NZ_CP016094.1"/>
</dbReference>
<evidence type="ECO:0000256" key="8">
    <source>
        <dbReference type="RuleBase" id="RU003664"/>
    </source>
</evidence>
<feature type="domain" description="Mur ligase central" evidence="10">
    <location>
        <begin position="106"/>
        <end position="211"/>
    </location>
</feature>
<evidence type="ECO:0000259" key="10">
    <source>
        <dbReference type="Pfam" id="PF08245"/>
    </source>
</evidence>
<keyword evidence="5 7" id="KW-0547">Nucleotide-binding</keyword>
<keyword evidence="7 8" id="KW-0573">Peptidoglycan synthesis</keyword>
<evidence type="ECO:0000256" key="4">
    <source>
        <dbReference type="ARBA" id="ARBA00022598"/>
    </source>
</evidence>
<keyword evidence="12" id="KW-1185">Reference proteome</keyword>
<dbReference type="InterPro" id="IPR005762">
    <property type="entry name" value="MurD"/>
</dbReference>
<dbReference type="Gene3D" id="3.40.1190.10">
    <property type="entry name" value="Mur-like, catalytic domain"/>
    <property type="match status" value="1"/>
</dbReference>
<dbReference type="STRING" id="1838286.Verru16b_03515"/>
<evidence type="ECO:0000259" key="9">
    <source>
        <dbReference type="Pfam" id="PF02875"/>
    </source>
</evidence>
<comment type="function">
    <text evidence="7 8">Cell wall formation. Catalyzes the addition of glutamate to the nucleotide precursor UDP-N-acetylmuramoyl-L-alanine (UMA).</text>
</comment>
<dbReference type="Proteomes" id="UP000095228">
    <property type="component" value="Chromosome"/>
</dbReference>
<dbReference type="InterPro" id="IPR036565">
    <property type="entry name" value="Mur-like_cat_sf"/>
</dbReference>
<evidence type="ECO:0000313" key="12">
    <source>
        <dbReference type="Proteomes" id="UP000095228"/>
    </source>
</evidence>
<evidence type="ECO:0000313" key="11">
    <source>
        <dbReference type="EMBL" id="AOS46409.1"/>
    </source>
</evidence>
<dbReference type="Pfam" id="PF08245">
    <property type="entry name" value="Mur_ligase_M"/>
    <property type="match status" value="1"/>
</dbReference>
<feature type="domain" description="Mur ligase C-terminal" evidence="9">
    <location>
        <begin position="286"/>
        <end position="397"/>
    </location>
</feature>
<keyword evidence="7 8" id="KW-0133">Cell shape</keyword>
<keyword evidence="4 7" id="KW-0436">Ligase</keyword>
<comment type="similarity">
    <text evidence="7">Belongs to the MurCDEF family.</text>
</comment>
<evidence type="ECO:0000256" key="2">
    <source>
        <dbReference type="ARBA" id="ARBA00004752"/>
    </source>
</evidence>
<gene>
    <name evidence="7 11" type="primary">murD</name>
    <name evidence="11" type="ORF">Verru16b_03515</name>
</gene>
<dbReference type="PANTHER" id="PTHR43692:SF1">
    <property type="entry name" value="UDP-N-ACETYLMURAMOYLALANINE--D-GLUTAMATE LIGASE"/>
    <property type="match status" value="1"/>
</dbReference>
<dbReference type="GO" id="GO:0005737">
    <property type="term" value="C:cytoplasm"/>
    <property type="evidence" value="ECO:0007669"/>
    <property type="project" value="UniProtKB-SubCell"/>
</dbReference>